<reference evidence="2 3" key="1">
    <citation type="journal article" date="2018" name="Sci. Adv.">
        <title>Multi-heme cytochromes provide a pathway for survival in energy-limited environments.</title>
        <authorList>
            <person name="Deng X."/>
            <person name="Dohmae N."/>
            <person name="Nealson K.H."/>
            <person name="Hashimoto K."/>
            <person name="Okamoto A."/>
        </authorList>
    </citation>
    <scope>NUCLEOTIDE SEQUENCE [LARGE SCALE GENOMIC DNA]</scope>
    <source>
        <strain evidence="2 3">IS5</strain>
    </source>
</reference>
<accession>A0A2Z6B2Y6</accession>
<gene>
    <name evidence="2" type="ORF">DFE_3141</name>
</gene>
<protein>
    <submittedName>
        <fullName evidence="2">Integrase family protein</fullName>
    </submittedName>
</protein>
<sequence>MATVTIAARSRKNGKSYVVQYLDPDTGRKKYHGSFRRRDLAQQEANKLRVILDDGHMPEKRQQRKQRKGKTFGDVAELCRQEWQRREQEGDLSPTTAKGYLTFLKPLEKKWANALMATISHAKNPTSLA</sequence>
<dbReference type="RefSeq" id="WP_126380872.1">
    <property type="nucleotide sequence ID" value="NZ_AP017378.1"/>
</dbReference>
<keyword evidence="3" id="KW-1185">Reference proteome</keyword>
<feature type="region of interest" description="Disordered" evidence="1">
    <location>
        <begin position="52"/>
        <end position="72"/>
    </location>
</feature>
<dbReference type="KEGG" id="dfl:DFE_3141"/>
<dbReference type="AlphaFoldDB" id="A0A2Z6B2Y6"/>
<evidence type="ECO:0000313" key="3">
    <source>
        <dbReference type="Proteomes" id="UP000269883"/>
    </source>
</evidence>
<dbReference type="OrthoDB" id="662444at2"/>
<feature type="compositionally biased region" description="Basic and acidic residues" evidence="1">
    <location>
        <begin position="52"/>
        <end position="61"/>
    </location>
</feature>
<organism evidence="2 3">
    <name type="scientific">Desulfovibrio ferrophilus</name>
    <dbReference type="NCBI Taxonomy" id="241368"/>
    <lineage>
        <taxon>Bacteria</taxon>
        <taxon>Pseudomonadati</taxon>
        <taxon>Thermodesulfobacteriota</taxon>
        <taxon>Desulfovibrionia</taxon>
        <taxon>Desulfovibrionales</taxon>
        <taxon>Desulfovibrionaceae</taxon>
        <taxon>Desulfovibrio</taxon>
    </lineage>
</organism>
<evidence type="ECO:0000313" key="2">
    <source>
        <dbReference type="EMBL" id="BBD09867.1"/>
    </source>
</evidence>
<evidence type="ECO:0000256" key="1">
    <source>
        <dbReference type="SAM" id="MobiDB-lite"/>
    </source>
</evidence>
<dbReference type="EMBL" id="AP017378">
    <property type="protein sequence ID" value="BBD09867.1"/>
    <property type="molecule type" value="Genomic_DNA"/>
</dbReference>
<proteinExistence type="predicted"/>
<dbReference type="Proteomes" id="UP000269883">
    <property type="component" value="Chromosome"/>
</dbReference>
<name>A0A2Z6B2Y6_9BACT</name>